<dbReference type="Gene3D" id="3.40.50.150">
    <property type="entry name" value="Vaccinia Virus protein VP39"/>
    <property type="match status" value="1"/>
</dbReference>
<keyword evidence="2" id="KW-0808">Transferase</keyword>
<dbReference type="InterPro" id="IPR029063">
    <property type="entry name" value="SAM-dependent_MTases_sf"/>
</dbReference>
<dbReference type="AlphaFoldDB" id="A0A8J7SEJ8"/>
<dbReference type="Proteomes" id="UP000655420">
    <property type="component" value="Unassembled WGS sequence"/>
</dbReference>
<evidence type="ECO:0000313" key="2">
    <source>
        <dbReference type="EMBL" id="MBK0400712.1"/>
    </source>
</evidence>
<accession>A0A8J7SEJ8</accession>
<dbReference type="CDD" id="cd02440">
    <property type="entry name" value="AdoMet_MTases"/>
    <property type="match status" value="1"/>
</dbReference>
<dbReference type="InterPro" id="IPR013216">
    <property type="entry name" value="Methyltransf_11"/>
</dbReference>
<dbReference type="Pfam" id="PF08241">
    <property type="entry name" value="Methyltransf_11"/>
    <property type="match status" value="1"/>
</dbReference>
<proteinExistence type="predicted"/>
<dbReference type="GO" id="GO:0008757">
    <property type="term" value="F:S-adenosylmethionine-dependent methyltransferase activity"/>
    <property type="evidence" value="ECO:0007669"/>
    <property type="project" value="InterPro"/>
</dbReference>
<evidence type="ECO:0000259" key="1">
    <source>
        <dbReference type="Pfam" id="PF08241"/>
    </source>
</evidence>
<gene>
    <name evidence="2" type="ORF">H0I76_16050</name>
</gene>
<dbReference type="RefSeq" id="WP_200612049.1">
    <property type="nucleotide sequence ID" value="NZ_JAEHHL010000010.1"/>
</dbReference>
<organism evidence="2 3">
    <name type="scientific">Thermohalobaculum xanthum</name>
    <dbReference type="NCBI Taxonomy" id="2753746"/>
    <lineage>
        <taxon>Bacteria</taxon>
        <taxon>Pseudomonadati</taxon>
        <taxon>Pseudomonadota</taxon>
        <taxon>Alphaproteobacteria</taxon>
        <taxon>Rhodobacterales</taxon>
        <taxon>Paracoccaceae</taxon>
        <taxon>Thermohalobaculum</taxon>
    </lineage>
</organism>
<evidence type="ECO:0000313" key="3">
    <source>
        <dbReference type="Proteomes" id="UP000655420"/>
    </source>
</evidence>
<keyword evidence="2" id="KW-0489">Methyltransferase</keyword>
<name>A0A8J7SEJ8_9RHOB</name>
<sequence>MSLVAPVVSAPGARSAEEIAALHRHRVDKAVAWFREAAEGRTPRLCPICGYRGAFSPVRFKTETWCPSCDSRPRHRLLKLWMEREMRLAPGAEVIHFAAEPWVRGWLEDRGAHYRTADINDKFELQLDITAMDLPDASADMIIANHVLEHVDDARALSEMHRVLRPGGQAVITVPMIEGWTETYEAPGLDEPGRRLRYGDPDHLRFYGRDIRDRIRRAGFDLAEFPAVEPDVSTHALQRGERIFTGTKL</sequence>
<keyword evidence="3" id="KW-1185">Reference proteome</keyword>
<dbReference type="GO" id="GO:0032259">
    <property type="term" value="P:methylation"/>
    <property type="evidence" value="ECO:0007669"/>
    <property type="project" value="UniProtKB-KW"/>
</dbReference>
<dbReference type="SUPFAM" id="SSF53335">
    <property type="entry name" value="S-adenosyl-L-methionine-dependent methyltransferases"/>
    <property type="match status" value="1"/>
</dbReference>
<comment type="caution">
    <text evidence="2">The sequence shown here is derived from an EMBL/GenBank/DDBJ whole genome shotgun (WGS) entry which is preliminary data.</text>
</comment>
<feature type="domain" description="Methyltransferase type 11" evidence="1">
    <location>
        <begin position="125"/>
        <end position="172"/>
    </location>
</feature>
<reference evidence="2" key="1">
    <citation type="submission" date="2020-12" db="EMBL/GenBank/DDBJ databases">
        <title>Bacterial taxonomy.</title>
        <authorList>
            <person name="Pan X."/>
        </authorList>
    </citation>
    <scope>NUCLEOTIDE SEQUENCE</scope>
    <source>
        <strain evidence="2">M0105</strain>
    </source>
</reference>
<protein>
    <submittedName>
        <fullName evidence="2">Class I SAM-dependent methyltransferase</fullName>
    </submittedName>
</protein>
<dbReference type="EMBL" id="JAEHHL010000010">
    <property type="protein sequence ID" value="MBK0400712.1"/>
    <property type="molecule type" value="Genomic_DNA"/>
</dbReference>